<dbReference type="InterPro" id="IPR027417">
    <property type="entry name" value="P-loop_NTPase"/>
</dbReference>
<dbReference type="AlphaFoldDB" id="A0A484HMW0"/>
<organism evidence="1">
    <name type="scientific">uncultured Desulfobacteraceae bacterium</name>
    <dbReference type="NCBI Taxonomy" id="218296"/>
    <lineage>
        <taxon>Bacteria</taxon>
        <taxon>Pseudomonadati</taxon>
        <taxon>Thermodesulfobacteriota</taxon>
        <taxon>Desulfobacteria</taxon>
        <taxon>Desulfobacterales</taxon>
        <taxon>Desulfobacteraceae</taxon>
        <taxon>environmental samples</taxon>
    </lineage>
</organism>
<evidence type="ECO:0008006" key="2">
    <source>
        <dbReference type="Google" id="ProtNLM"/>
    </source>
</evidence>
<protein>
    <recommendedName>
        <fullName evidence="2">Sulfotransferase domain-containing protein</fullName>
    </recommendedName>
</protein>
<dbReference type="Pfam" id="PF13469">
    <property type="entry name" value="Sulfotransfer_3"/>
    <property type="match status" value="1"/>
</dbReference>
<gene>
    <name evidence="1" type="ORF">EPICR_40226</name>
</gene>
<dbReference type="Gene3D" id="3.40.50.300">
    <property type="entry name" value="P-loop containing nucleotide triphosphate hydrolases"/>
    <property type="match status" value="1"/>
</dbReference>
<reference evidence="1" key="1">
    <citation type="submission" date="2019-01" db="EMBL/GenBank/DDBJ databases">
        <authorList>
            <consortium name="Genoscope - CEA"/>
            <person name="William W."/>
        </authorList>
    </citation>
    <scope>NUCLEOTIDE SEQUENCE</scope>
    <source>
        <strain evidence="1">CR-1</strain>
    </source>
</reference>
<name>A0A484HMW0_9BACT</name>
<accession>A0A484HMW0</accession>
<proteinExistence type="predicted"/>
<dbReference type="SUPFAM" id="SSF52540">
    <property type="entry name" value="P-loop containing nucleoside triphosphate hydrolases"/>
    <property type="match status" value="1"/>
</dbReference>
<dbReference type="EMBL" id="CAACVI010000034">
    <property type="protein sequence ID" value="VEN74641.1"/>
    <property type="molecule type" value="Genomic_DNA"/>
</dbReference>
<evidence type="ECO:0000313" key="1">
    <source>
        <dbReference type="EMBL" id="VEN74641.1"/>
    </source>
</evidence>
<sequence>MPLNVMITGLPRSGTSYFCQLLNKIDNFAVINEPEDTRKYLTRDFDKKIVAFYDLLRNKIKNKEPVYNKTVQDTFISGGDRISWLPDGIRNDDFILATKKTFQYLFSLNKLFETQQEMKAVVLVRNPCHNISSWKKSFKHLREAAPGFFHDPAFSSVFFTDEQMSFVSEISGQKNVSVKRCLLWVFAARCVINHMDKAVIIKYEDIVKRPAEVISDAFGLPEEEIPETIKKSEKKPSPLHLSKEDIKNIRRICKNEANILGYDI</sequence>